<organism evidence="1 2">
    <name type="scientific">Panagrolaimus sp. ES5</name>
    <dbReference type="NCBI Taxonomy" id="591445"/>
    <lineage>
        <taxon>Eukaryota</taxon>
        <taxon>Metazoa</taxon>
        <taxon>Ecdysozoa</taxon>
        <taxon>Nematoda</taxon>
        <taxon>Chromadorea</taxon>
        <taxon>Rhabditida</taxon>
        <taxon>Tylenchina</taxon>
        <taxon>Panagrolaimomorpha</taxon>
        <taxon>Panagrolaimoidea</taxon>
        <taxon>Panagrolaimidae</taxon>
        <taxon>Panagrolaimus</taxon>
    </lineage>
</organism>
<dbReference type="WBParaSite" id="ES5_v2.g8063.t1">
    <property type="protein sequence ID" value="ES5_v2.g8063.t1"/>
    <property type="gene ID" value="ES5_v2.g8063"/>
</dbReference>
<proteinExistence type="predicted"/>
<evidence type="ECO:0000313" key="2">
    <source>
        <dbReference type="WBParaSite" id="ES5_v2.g8063.t1"/>
    </source>
</evidence>
<accession>A0AC34GTP2</accession>
<dbReference type="Proteomes" id="UP000887579">
    <property type="component" value="Unplaced"/>
</dbReference>
<reference evidence="2" key="1">
    <citation type="submission" date="2022-11" db="UniProtKB">
        <authorList>
            <consortium name="WormBaseParasite"/>
        </authorList>
    </citation>
    <scope>IDENTIFICATION</scope>
</reference>
<evidence type="ECO:0000313" key="1">
    <source>
        <dbReference type="Proteomes" id="UP000887579"/>
    </source>
</evidence>
<name>A0AC34GTP2_9BILA</name>
<sequence>MAAKEEEENLKNYVTKMESSDTLADLDFNFREMRTCDGPCKGIICSDQLEIFECCHAVCGECLNEMTDIEVRTDKYLCPISSCRHGNAERNVSTAKEYAYLKHNFLRSRRMSFATVSRLTNSDAEAPLSMEHILMFDPKPKLQSPLPSLKEDAKAKSVGQTSSKSEKEYESMSFGSSKIISGTNLVSTTKLTNEPCSSLVTTSPDFYENTTTYSLPSINQNLAATETDCSSSAPESVFNKPSAYSLNTSEYDQELIAELLALSCQTATCFNEDDFDDCTTAETFTYADY</sequence>
<protein>
    <submittedName>
        <fullName evidence="2">RING-type domain-containing protein</fullName>
    </submittedName>
</protein>